<dbReference type="CDD" id="cd02209">
    <property type="entry name" value="cupin_XRE_C"/>
    <property type="match status" value="1"/>
</dbReference>
<dbReference type="SUPFAM" id="SSF51182">
    <property type="entry name" value="RmlC-like cupins"/>
    <property type="match status" value="1"/>
</dbReference>
<dbReference type="CDD" id="cd00093">
    <property type="entry name" value="HTH_XRE"/>
    <property type="match status" value="1"/>
</dbReference>
<dbReference type="InterPro" id="IPR014710">
    <property type="entry name" value="RmlC-like_jellyroll"/>
</dbReference>
<evidence type="ECO:0000313" key="4">
    <source>
        <dbReference type="Proteomes" id="UP000220133"/>
    </source>
</evidence>
<organism evidence="3 4">
    <name type="scientific">Chitinophaga caeni</name>
    <dbReference type="NCBI Taxonomy" id="2029983"/>
    <lineage>
        <taxon>Bacteria</taxon>
        <taxon>Pseudomonadati</taxon>
        <taxon>Bacteroidota</taxon>
        <taxon>Chitinophagia</taxon>
        <taxon>Chitinophagales</taxon>
        <taxon>Chitinophagaceae</taxon>
        <taxon>Chitinophaga</taxon>
    </lineage>
</organism>
<dbReference type="PROSITE" id="PS50943">
    <property type="entry name" value="HTH_CROC1"/>
    <property type="match status" value="1"/>
</dbReference>
<dbReference type="AlphaFoldDB" id="A0A291QWP1"/>
<dbReference type="OrthoDB" id="9805356at2"/>
<dbReference type="KEGG" id="cbae:COR50_14915"/>
<dbReference type="RefSeq" id="WP_098194724.1">
    <property type="nucleotide sequence ID" value="NZ_CP023777.1"/>
</dbReference>
<dbReference type="GO" id="GO:0003677">
    <property type="term" value="F:DNA binding"/>
    <property type="evidence" value="ECO:0007669"/>
    <property type="project" value="UniProtKB-KW"/>
</dbReference>
<reference evidence="3 4" key="1">
    <citation type="submission" date="2017-10" db="EMBL/GenBank/DDBJ databases">
        <title>Paenichitinophaga pekingensis gen. nov., sp. nov., isolated from activated sludge.</title>
        <authorList>
            <person name="Jin D."/>
            <person name="Kong X."/>
            <person name="Deng Y."/>
            <person name="Bai Z."/>
        </authorList>
    </citation>
    <scope>NUCLEOTIDE SEQUENCE [LARGE SCALE GENOMIC DNA]</scope>
    <source>
        <strain evidence="3 4">13</strain>
    </source>
</reference>
<dbReference type="Proteomes" id="UP000220133">
    <property type="component" value="Chromosome"/>
</dbReference>
<dbReference type="PANTHER" id="PTHR46797">
    <property type="entry name" value="HTH-TYPE TRANSCRIPTIONAL REGULATOR"/>
    <property type="match status" value="1"/>
</dbReference>
<name>A0A291QWP1_9BACT</name>
<dbReference type="InterPro" id="IPR001387">
    <property type="entry name" value="Cro/C1-type_HTH"/>
</dbReference>
<sequence length="194" mass="21845">MEDYIVGIGKRIKELRKKNNLTIHNIASSSGVSNGLISRVENGRTIPSLPVLISIIHSLGIDVPGFFQGLPQHEEKKYIITRKSEHSVIEKEDEAIGFEYRYLFGKQFISIGFEAILLDIQPGSKREKVETDAYEMKLILSGDCSYQIGDDEVLLHEGDTLFFDGRVPHVPVNNGKIPCKMLVIYFFNNTLSTT</sequence>
<dbReference type="GO" id="GO:0005829">
    <property type="term" value="C:cytosol"/>
    <property type="evidence" value="ECO:0007669"/>
    <property type="project" value="TreeGrafter"/>
</dbReference>
<evidence type="ECO:0000313" key="3">
    <source>
        <dbReference type="EMBL" id="ATL48350.1"/>
    </source>
</evidence>
<gene>
    <name evidence="3" type="ORF">COR50_14915</name>
</gene>
<dbReference type="GO" id="GO:0003700">
    <property type="term" value="F:DNA-binding transcription factor activity"/>
    <property type="evidence" value="ECO:0007669"/>
    <property type="project" value="TreeGrafter"/>
</dbReference>
<accession>A0A291QWP1</accession>
<dbReference type="Gene3D" id="2.60.120.10">
    <property type="entry name" value="Jelly Rolls"/>
    <property type="match status" value="1"/>
</dbReference>
<keyword evidence="1 3" id="KW-0238">DNA-binding</keyword>
<dbReference type="InterPro" id="IPR010982">
    <property type="entry name" value="Lambda_DNA-bd_dom_sf"/>
</dbReference>
<evidence type="ECO:0000259" key="2">
    <source>
        <dbReference type="PROSITE" id="PS50943"/>
    </source>
</evidence>
<evidence type="ECO:0000256" key="1">
    <source>
        <dbReference type="ARBA" id="ARBA00023125"/>
    </source>
</evidence>
<dbReference type="InterPro" id="IPR011051">
    <property type="entry name" value="RmlC_Cupin_sf"/>
</dbReference>
<feature type="domain" description="HTH cro/C1-type" evidence="2">
    <location>
        <begin position="12"/>
        <end position="66"/>
    </location>
</feature>
<protein>
    <submittedName>
        <fullName evidence="3">DNA-binding protein</fullName>
    </submittedName>
</protein>
<proteinExistence type="predicted"/>
<dbReference type="PANTHER" id="PTHR46797:SF1">
    <property type="entry name" value="METHYLPHOSPHONATE SYNTHASE"/>
    <property type="match status" value="1"/>
</dbReference>
<dbReference type="EMBL" id="CP023777">
    <property type="protein sequence ID" value="ATL48350.1"/>
    <property type="molecule type" value="Genomic_DNA"/>
</dbReference>
<dbReference type="Gene3D" id="1.10.260.40">
    <property type="entry name" value="lambda repressor-like DNA-binding domains"/>
    <property type="match status" value="1"/>
</dbReference>
<dbReference type="InterPro" id="IPR013096">
    <property type="entry name" value="Cupin_2"/>
</dbReference>
<dbReference type="SMART" id="SM00530">
    <property type="entry name" value="HTH_XRE"/>
    <property type="match status" value="1"/>
</dbReference>
<dbReference type="Pfam" id="PF07883">
    <property type="entry name" value="Cupin_2"/>
    <property type="match status" value="1"/>
</dbReference>
<keyword evidence="4" id="KW-1185">Reference proteome</keyword>
<dbReference type="InterPro" id="IPR050807">
    <property type="entry name" value="TransReg_Diox_bact_type"/>
</dbReference>
<dbReference type="SUPFAM" id="SSF47413">
    <property type="entry name" value="lambda repressor-like DNA-binding domains"/>
    <property type="match status" value="1"/>
</dbReference>
<dbReference type="Pfam" id="PF01381">
    <property type="entry name" value="HTH_3"/>
    <property type="match status" value="1"/>
</dbReference>